<dbReference type="Proteomes" id="UP000294847">
    <property type="component" value="Chromosome 7"/>
</dbReference>
<gene>
    <name evidence="1" type="ORF">PoMZ_13487</name>
</gene>
<dbReference type="EMBL" id="CP034210">
    <property type="protein sequence ID" value="QBZ66508.1"/>
    <property type="molecule type" value="Genomic_DNA"/>
</dbReference>
<sequence>MEPSLHTWLGSLTAHLFTAKQLHMLEIAVSMIKTKYTSFEVAPSPQRIYPDLDYFNDMQIVTACSAQQPSKLTEVVVPVLHEYLSPDAAINSRMFQDYVELLSYSLPNEYFIEDPRGKHPNSSVPEFIRQERINDTILWPFFKGDEHALAIVYPDAIHWLSWNDHAVPDEVLGSAKTLRRRSLPLIKLQPQAVEPESSGWMVLHAMQRILAGQPVVDFSNLTAPARETALTRFKCEVLAATRARTLKPTEKDFANLIYDVNRTKFFDNTMYAMDNMFVTDYNYNFPNVIKPISGHMVDNTLLVAQNVSKNRHGALVVQNISEIFQNFFLSCSSQNVPEIRPSCRRSRRPAQILDYRKIILKNISKAVQYYRSIYVNINISVPLLWFILEGDPFQSEFLRRYILILFSMKMSQFDDAGVKRELAKIGNGKFCIRNNNFIRRMRKKQEEGKAWSDLCDLKSHWGLERYTLLSAVPEDTQEAPIREMTEGIQSQNSVLLQSLNDARRLCAALLDERLPNCLLIDNYSYKESASG</sequence>
<evidence type="ECO:0000313" key="1">
    <source>
        <dbReference type="EMBL" id="QBZ66508.1"/>
    </source>
</evidence>
<accession>A0A4V1C8D5</accession>
<organism evidence="1 2">
    <name type="scientific">Pyricularia oryzae</name>
    <name type="common">Rice blast fungus</name>
    <name type="synonym">Magnaporthe oryzae</name>
    <dbReference type="NCBI Taxonomy" id="318829"/>
    <lineage>
        <taxon>Eukaryota</taxon>
        <taxon>Fungi</taxon>
        <taxon>Dikarya</taxon>
        <taxon>Ascomycota</taxon>
        <taxon>Pezizomycotina</taxon>
        <taxon>Sordariomycetes</taxon>
        <taxon>Sordariomycetidae</taxon>
        <taxon>Magnaporthales</taxon>
        <taxon>Pyriculariaceae</taxon>
        <taxon>Pyricularia</taxon>
    </lineage>
</organism>
<dbReference type="AlphaFoldDB" id="A0A4V1C8D5"/>
<reference evidence="1 2" key="1">
    <citation type="journal article" date="2019" name="Mol. Biol. Evol.">
        <title>Blast fungal genomes show frequent chromosomal changes, gene gains and losses, and effector gene turnover.</title>
        <authorList>
            <person name="Gomez Luciano L.B."/>
            <person name="Jason Tsai I."/>
            <person name="Chuma I."/>
            <person name="Tosa Y."/>
            <person name="Chen Y.H."/>
            <person name="Li J.Y."/>
            <person name="Li M.Y."/>
            <person name="Jade Lu M.Y."/>
            <person name="Nakayashiki H."/>
            <person name="Li W.H."/>
        </authorList>
    </citation>
    <scope>NUCLEOTIDE SEQUENCE [LARGE SCALE GENOMIC DNA]</scope>
    <source>
        <strain evidence="1">MZ5-1-6</strain>
    </source>
</reference>
<evidence type="ECO:0000313" key="2">
    <source>
        <dbReference type="Proteomes" id="UP000294847"/>
    </source>
</evidence>
<proteinExistence type="predicted"/>
<protein>
    <submittedName>
        <fullName evidence="1">Uncharacterized protein</fullName>
    </submittedName>
</protein>
<name>A0A4V1C8D5_PYROR</name>